<keyword evidence="3" id="KW-1185">Reference proteome</keyword>
<feature type="non-terminal residue" evidence="2">
    <location>
        <position position="1"/>
    </location>
</feature>
<sequence>SAAVLSILPKFGSRKDSDGDISESAQPSLAQEPRPRQIPPTTASTTPEAGPAVAPERDDDRATRYAAVASTVAAAGGDTGEGDQSRASVAGVHMEGYLSKLSSGK</sequence>
<dbReference type="AlphaFoldDB" id="A0A7J6QTP8"/>
<proteinExistence type="predicted"/>
<dbReference type="EMBL" id="JABANO010030530">
    <property type="protein sequence ID" value="KAF4711718.1"/>
    <property type="molecule type" value="Genomic_DNA"/>
</dbReference>
<evidence type="ECO:0000313" key="3">
    <source>
        <dbReference type="Proteomes" id="UP000553632"/>
    </source>
</evidence>
<gene>
    <name evidence="2" type="ORF">FOZ63_023625</name>
</gene>
<organism evidence="2 3">
    <name type="scientific">Perkinsus olseni</name>
    <name type="common">Perkinsus atlanticus</name>
    <dbReference type="NCBI Taxonomy" id="32597"/>
    <lineage>
        <taxon>Eukaryota</taxon>
        <taxon>Sar</taxon>
        <taxon>Alveolata</taxon>
        <taxon>Perkinsozoa</taxon>
        <taxon>Perkinsea</taxon>
        <taxon>Perkinsida</taxon>
        <taxon>Perkinsidae</taxon>
        <taxon>Perkinsus</taxon>
    </lineage>
</organism>
<protein>
    <submittedName>
        <fullName evidence="2">Uncharacterized protein</fullName>
    </submittedName>
</protein>
<comment type="caution">
    <text evidence="2">The sequence shown here is derived from an EMBL/GenBank/DDBJ whole genome shotgun (WGS) entry which is preliminary data.</text>
</comment>
<dbReference type="Proteomes" id="UP000553632">
    <property type="component" value="Unassembled WGS sequence"/>
</dbReference>
<feature type="region of interest" description="Disordered" evidence="1">
    <location>
        <begin position="1"/>
        <end position="61"/>
    </location>
</feature>
<evidence type="ECO:0000256" key="1">
    <source>
        <dbReference type="SAM" id="MobiDB-lite"/>
    </source>
</evidence>
<evidence type="ECO:0000313" key="2">
    <source>
        <dbReference type="EMBL" id="KAF4711718.1"/>
    </source>
</evidence>
<feature type="non-terminal residue" evidence="2">
    <location>
        <position position="105"/>
    </location>
</feature>
<reference evidence="2 3" key="1">
    <citation type="submission" date="2020-04" db="EMBL/GenBank/DDBJ databases">
        <title>Perkinsus olseni comparative genomics.</title>
        <authorList>
            <person name="Bogema D.R."/>
        </authorList>
    </citation>
    <scope>NUCLEOTIDE SEQUENCE [LARGE SCALE GENOMIC DNA]</scope>
    <source>
        <strain evidence="2 3">ATCC PRA-207</strain>
    </source>
</reference>
<accession>A0A7J6QTP8</accession>
<name>A0A7J6QTP8_PEROL</name>